<evidence type="ECO:0000259" key="3">
    <source>
        <dbReference type="Pfam" id="PF08338"/>
    </source>
</evidence>
<feature type="domain" description="DUF1731" evidence="3">
    <location>
        <begin position="246"/>
        <end position="293"/>
    </location>
</feature>
<dbReference type="InterPro" id="IPR036291">
    <property type="entry name" value="NAD(P)-bd_dom_sf"/>
</dbReference>
<dbReference type="InterPro" id="IPR013549">
    <property type="entry name" value="DUF1731"/>
</dbReference>
<dbReference type="EMBL" id="CP036279">
    <property type="protein sequence ID" value="QDU60900.1"/>
    <property type="molecule type" value="Genomic_DNA"/>
</dbReference>
<reference evidence="4 5" key="1">
    <citation type="submission" date="2019-02" db="EMBL/GenBank/DDBJ databases">
        <title>Deep-cultivation of Planctomycetes and their phenomic and genomic characterization uncovers novel biology.</title>
        <authorList>
            <person name="Wiegand S."/>
            <person name="Jogler M."/>
            <person name="Boedeker C."/>
            <person name="Pinto D."/>
            <person name="Vollmers J."/>
            <person name="Rivas-Marin E."/>
            <person name="Kohn T."/>
            <person name="Peeters S.H."/>
            <person name="Heuer A."/>
            <person name="Rast P."/>
            <person name="Oberbeckmann S."/>
            <person name="Bunk B."/>
            <person name="Jeske O."/>
            <person name="Meyerdierks A."/>
            <person name="Storesund J.E."/>
            <person name="Kallscheuer N."/>
            <person name="Luecker S."/>
            <person name="Lage O.M."/>
            <person name="Pohl T."/>
            <person name="Merkel B.J."/>
            <person name="Hornburger P."/>
            <person name="Mueller R.-W."/>
            <person name="Bruemmer F."/>
            <person name="Labrenz M."/>
            <person name="Spormann A.M."/>
            <person name="Op den Camp H."/>
            <person name="Overmann J."/>
            <person name="Amann R."/>
            <person name="Jetten M.S.M."/>
            <person name="Mascher T."/>
            <person name="Medema M.H."/>
            <person name="Devos D.P."/>
            <person name="Kaster A.-K."/>
            <person name="Ovreas L."/>
            <person name="Rohde M."/>
            <person name="Galperin M.Y."/>
            <person name="Jogler C."/>
        </authorList>
    </citation>
    <scope>NUCLEOTIDE SEQUENCE [LARGE SCALE GENOMIC DNA]</scope>
    <source>
        <strain evidence="4 5">Pan216</strain>
    </source>
</reference>
<evidence type="ECO:0000256" key="1">
    <source>
        <dbReference type="ARBA" id="ARBA00009353"/>
    </source>
</evidence>
<dbReference type="InterPro" id="IPR001509">
    <property type="entry name" value="Epimerase_deHydtase"/>
</dbReference>
<name>A0A518B1P0_9BACT</name>
<dbReference type="SUPFAM" id="SSF51735">
    <property type="entry name" value="NAD(P)-binding Rossmann-fold domains"/>
    <property type="match status" value="1"/>
</dbReference>
<sequence>MKVAITGASGLIGTRLTQRLEQSGHEVLAISRSAGDESVLRWDPAKGEIDAQGLQGVDAVINLAGENIASRWTDAKKRAIRESRVDGTSLIARTIAALDPKPSVLVSASAIGYYGDRGDEVMTEQSAAGDGFLPDVCVAWEEAADPARDAGIRVVHPRIGVVLSPDGGALAQMLTPFKLGGGGKLGSGNQYFSWITIDDVVGVLEHCLNHDQCDGPLNAVSPNPVTNKVFTKTLGKVLGRPTVIPMPAFAARMAFGEMADALLLASTRVVPNRASESGFTFGYPDLEEGLRHLLKT</sequence>
<dbReference type="RefSeq" id="WP_145257451.1">
    <property type="nucleotide sequence ID" value="NZ_CP036279.1"/>
</dbReference>
<gene>
    <name evidence="4" type="ORF">Pan216_17530</name>
</gene>
<accession>A0A518B1P0</accession>
<dbReference type="Gene3D" id="3.40.50.720">
    <property type="entry name" value="NAD(P)-binding Rossmann-like Domain"/>
    <property type="match status" value="1"/>
</dbReference>
<dbReference type="CDD" id="cd05242">
    <property type="entry name" value="SDR_a8"/>
    <property type="match status" value="1"/>
</dbReference>
<dbReference type="Proteomes" id="UP000317093">
    <property type="component" value="Chromosome"/>
</dbReference>
<comment type="similarity">
    <text evidence="1">Belongs to the NAD(P)-dependent epimerase/dehydratase family. SDR39U1 subfamily.</text>
</comment>
<dbReference type="AlphaFoldDB" id="A0A518B1P0"/>
<dbReference type="PANTHER" id="PTHR11092">
    <property type="entry name" value="SUGAR NUCLEOTIDE EPIMERASE RELATED"/>
    <property type="match status" value="1"/>
</dbReference>
<dbReference type="NCBIfam" id="TIGR01777">
    <property type="entry name" value="yfcH"/>
    <property type="match status" value="1"/>
</dbReference>
<feature type="domain" description="NAD-dependent epimerase/dehydratase" evidence="2">
    <location>
        <begin position="3"/>
        <end position="210"/>
    </location>
</feature>
<protein>
    <submittedName>
        <fullName evidence="4">Epimerase family protein</fullName>
    </submittedName>
</protein>
<dbReference type="Pfam" id="PF01370">
    <property type="entry name" value="Epimerase"/>
    <property type="match status" value="1"/>
</dbReference>
<dbReference type="InterPro" id="IPR010099">
    <property type="entry name" value="SDR39U1"/>
</dbReference>
<keyword evidence="5" id="KW-1185">Reference proteome</keyword>
<evidence type="ECO:0000313" key="5">
    <source>
        <dbReference type="Proteomes" id="UP000317093"/>
    </source>
</evidence>
<evidence type="ECO:0000259" key="2">
    <source>
        <dbReference type="Pfam" id="PF01370"/>
    </source>
</evidence>
<dbReference type="Pfam" id="PF08338">
    <property type="entry name" value="DUF1731"/>
    <property type="match status" value="1"/>
</dbReference>
<dbReference type="PANTHER" id="PTHR11092:SF0">
    <property type="entry name" value="EPIMERASE FAMILY PROTEIN SDR39U1"/>
    <property type="match status" value="1"/>
</dbReference>
<dbReference type="OrthoDB" id="9801773at2"/>
<evidence type="ECO:0000313" key="4">
    <source>
        <dbReference type="EMBL" id="QDU60900.1"/>
    </source>
</evidence>
<dbReference type="KEGG" id="knv:Pan216_17530"/>
<proteinExistence type="inferred from homology"/>
<organism evidence="4 5">
    <name type="scientific">Kolteria novifilia</name>
    <dbReference type="NCBI Taxonomy" id="2527975"/>
    <lineage>
        <taxon>Bacteria</taxon>
        <taxon>Pseudomonadati</taxon>
        <taxon>Planctomycetota</taxon>
        <taxon>Planctomycetia</taxon>
        <taxon>Kolteriales</taxon>
        <taxon>Kolteriaceae</taxon>
        <taxon>Kolteria</taxon>
    </lineage>
</organism>